<dbReference type="Pfam" id="PF05573">
    <property type="entry name" value="NosL"/>
    <property type="match status" value="1"/>
</dbReference>
<dbReference type="PANTHER" id="PTHR41247:SF1">
    <property type="entry name" value="HTH-TYPE TRANSCRIPTIONAL REPRESSOR YCNK"/>
    <property type="match status" value="1"/>
</dbReference>
<dbReference type="InterPro" id="IPR008719">
    <property type="entry name" value="N2O_reductase_NosL"/>
</dbReference>
<proteinExistence type="predicted"/>
<dbReference type="EMBL" id="AHMO02000004">
    <property type="protein sequence ID" value="EQA47132.1"/>
    <property type="molecule type" value="Genomic_DNA"/>
</dbReference>
<dbReference type="STRING" id="1049789.LEP1GSC050_0735"/>
<dbReference type="AlphaFoldDB" id="T0FHS5"/>
<accession>T0FHS5</accession>
<gene>
    <name evidence="1" type="ORF">LEP1GSC050_0735</name>
</gene>
<protein>
    <submittedName>
        <fullName evidence="1">Accessory protein NosL</fullName>
    </submittedName>
</protein>
<keyword evidence="2" id="KW-1185">Reference proteome</keyword>
<organism evidence="1 2">
    <name type="scientific">Leptospira broomii serovar Hurstbridge str. 5399</name>
    <dbReference type="NCBI Taxonomy" id="1049789"/>
    <lineage>
        <taxon>Bacteria</taxon>
        <taxon>Pseudomonadati</taxon>
        <taxon>Spirochaetota</taxon>
        <taxon>Spirochaetia</taxon>
        <taxon>Leptospirales</taxon>
        <taxon>Leptospiraceae</taxon>
        <taxon>Leptospira</taxon>
    </lineage>
</organism>
<reference evidence="1" key="1">
    <citation type="submission" date="2013-05" db="EMBL/GenBank/DDBJ databases">
        <authorList>
            <person name="Harkins D.M."/>
            <person name="Durkin A.S."/>
            <person name="Brinkac L.M."/>
            <person name="Haft D.H."/>
            <person name="Selengut J.D."/>
            <person name="Sanka R."/>
            <person name="DePew J."/>
            <person name="Purushe J."/>
            <person name="Hartskeerl R.A."/>
            <person name="Ahmed A."/>
            <person name="van der Linden H."/>
            <person name="Goris M.G.A."/>
            <person name="Vinetz J.M."/>
            <person name="Sutton G.G."/>
            <person name="Nierman W.C."/>
            <person name="Fouts D.E."/>
        </authorList>
    </citation>
    <scope>NUCLEOTIDE SEQUENCE [LARGE SCALE GENOMIC DNA]</scope>
    <source>
        <strain evidence="1">5399</strain>
    </source>
</reference>
<dbReference type="PANTHER" id="PTHR41247">
    <property type="entry name" value="HTH-TYPE TRANSCRIPTIONAL REPRESSOR YCNK"/>
    <property type="match status" value="1"/>
</dbReference>
<evidence type="ECO:0000313" key="2">
    <source>
        <dbReference type="Proteomes" id="UP000015454"/>
    </source>
</evidence>
<sequence length="135" mass="15528">MKNRIYYSSLIILILSVGCAKNEPILPEAGREQCQYCSMSIVDFRFHAQFLTQKGRRYYFDSIECLQSYIRENQPAIRSIWVSDFENPGKMLLEPNAVFVQSESIHSPMGRGLGAFRSLERAKSYLTLHTGILIQ</sequence>
<name>T0FHS5_9LEPT</name>
<dbReference type="PROSITE" id="PS51257">
    <property type="entry name" value="PROKAR_LIPOPROTEIN"/>
    <property type="match status" value="1"/>
</dbReference>
<dbReference type="RefSeq" id="WP_010569224.1">
    <property type="nucleotide sequence ID" value="NZ_AHMO02000004.1"/>
</dbReference>
<dbReference type="Proteomes" id="UP000015454">
    <property type="component" value="Unassembled WGS sequence"/>
</dbReference>
<dbReference type="SUPFAM" id="SSF160387">
    <property type="entry name" value="NosL/MerB-like"/>
    <property type="match status" value="1"/>
</dbReference>
<dbReference type="OrthoDB" id="9792749at2"/>
<comment type="caution">
    <text evidence="1">The sequence shown here is derived from an EMBL/GenBank/DDBJ whole genome shotgun (WGS) entry which is preliminary data.</text>
</comment>
<evidence type="ECO:0000313" key="1">
    <source>
        <dbReference type="EMBL" id="EQA47132.1"/>
    </source>
</evidence>